<dbReference type="GO" id="GO:0016757">
    <property type="term" value="F:glycosyltransferase activity"/>
    <property type="evidence" value="ECO:0007669"/>
    <property type="project" value="UniProtKB-KW"/>
</dbReference>
<dbReference type="Pfam" id="PF00535">
    <property type="entry name" value="Glycos_transf_2"/>
    <property type="match status" value="1"/>
</dbReference>
<comment type="caution">
    <text evidence="5">The sequence shown here is derived from an EMBL/GenBank/DDBJ whole genome shotgun (WGS) entry which is preliminary data.</text>
</comment>
<reference evidence="5" key="2">
    <citation type="journal article" date="2021" name="PeerJ">
        <title>Extensive microbial diversity within the chicken gut microbiome revealed by metagenomics and culture.</title>
        <authorList>
            <person name="Gilroy R."/>
            <person name="Ravi A."/>
            <person name="Getino M."/>
            <person name="Pursley I."/>
            <person name="Horton D.L."/>
            <person name="Alikhan N.F."/>
            <person name="Baker D."/>
            <person name="Gharbi K."/>
            <person name="Hall N."/>
            <person name="Watson M."/>
            <person name="Adriaenssens E.M."/>
            <person name="Foster-Nyarko E."/>
            <person name="Jarju S."/>
            <person name="Secka A."/>
            <person name="Antonio M."/>
            <person name="Oren A."/>
            <person name="Chaudhuri R.R."/>
            <person name="La Ragione R."/>
            <person name="Hildebrand F."/>
            <person name="Pallen M.J."/>
        </authorList>
    </citation>
    <scope>NUCLEOTIDE SEQUENCE</scope>
    <source>
        <strain evidence="5">2478</strain>
    </source>
</reference>
<comment type="similarity">
    <text evidence="1">Belongs to the glycosyltransferase 2 family.</text>
</comment>
<dbReference type="AlphaFoldDB" id="A0A9D9IRL6"/>
<evidence type="ECO:0000256" key="1">
    <source>
        <dbReference type="ARBA" id="ARBA00006739"/>
    </source>
</evidence>
<dbReference type="InterPro" id="IPR029044">
    <property type="entry name" value="Nucleotide-diphossugar_trans"/>
</dbReference>
<evidence type="ECO:0000313" key="5">
    <source>
        <dbReference type="EMBL" id="MBO8477372.1"/>
    </source>
</evidence>
<evidence type="ECO:0000313" key="6">
    <source>
        <dbReference type="Proteomes" id="UP000823771"/>
    </source>
</evidence>
<dbReference type="EMBL" id="JADILZ010000009">
    <property type="protein sequence ID" value="MBO8477372.1"/>
    <property type="molecule type" value="Genomic_DNA"/>
</dbReference>
<reference evidence="5" key="1">
    <citation type="submission" date="2020-10" db="EMBL/GenBank/DDBJ databases">
        <authorList>
            <person name="Gilroy R."/>
        </authorList>
    </citation>
    <scope>NUCLEOTIDE SEQUENCE</scope>
    <source>
        <strain evidence="5">2478</strain>
    </source>
</reference>
<protein>
    <submittedName>
        <fullName evidence="5">Glycosyltransferase family 2 protein</fullName>
    </submittedName>
</protein>
<dbReference type="SUPFAM" id="SSF53448">
    <property type="entry name" value="Nucleotide-diphospho-sugar transferases"/>
    <property type="match status" value="1"/>
</dbReference>
<gene>
    <name evidence="5" type="ORF">IAB80_00475</name>
</gene>
<evidence type="ECO:0000256" key="3">
    <source>
        <dbReference type="ARBA" id="ARBA00022679"/>
    </source>
</evidence>
<dbReference type="InterPro" id="IPR001173">
    <property type="entry name" value="Glyco_trans_2-like"/>
</dbReference>
<evidence type="ECO:0000259" key="4">
    <source>
        <dbReference type="Pfam" id="PF00535"/>
    </source>
</evidence>
<sequence>MEPKTVAVLMSVHNRKNCTLKCLSALFGQTDSITRAGKYRFEVYMTEDGCTDGTADAVSGMFPQVVVIHGDGTLFWNRGMCAAWDEAAKSSPDFYLWLNDDTMLKPGAVASLLENSAYLGHRAIVAGTAEDSNGLLSYGGRTKSGRIINPDPVIPVACSLFNGNLVLVPDYVYRRIGPLDRIYSHSFGDYDYGVRAARHGLTSVVAPGVLAVCDRNDPMPRWRNPEVPLRERYRAIMEPKGRPFKEQLIYDFRAYGPLRAVLHIISLNLKVLFPLKSR</sequence>
<dbReference type="PANTHER" id="PTHR43179:SF12">
    <property type="entry name" value="GALACTOFURANOSYLTRANSFERASE GLFT2"/>
    <property type="match status" value="1"/>
</dbReference>
<keyword evidence="2" id="KW-0328">Glycosyltransferase</keyword>
<organism evidence="5 6">
    <name type="scientific">Candidatus Cryptobacteroides excrementipullorum</name>
    <dbReference type="NCBI Taxonomy" id="2840761"/>
    <lineage>
        <taxon>Bacteria</taxon>
        <taxon>Pseudomonadati</taxon>
        <taxon>Bacteroidota</taxon>
        <taxon>Bacteroidia</taxon>
        <taxon>Bacteroidales</taxon>
        <taxon>Candidatus Cryptobacteroides</taxon>
    </lineage>
</organism>
<name>A0A9D9IRL6_9BACT</name>
<dbReference type="Gene3D" id="3.90.550.10">
    <property type="entry name" value="Spore Coat Polysaccharide Biosynthesis Protein SpsA, Chain A"/>
    <property type="match status" value="1"/>
</dbReference>
<proteinExistence type="inferred from homology"/>
<keyword evidence="3" id="KW-0808">Transferase</keyword>
<evidence type="ECO:0000256" key="2">
    <source>
        <dbReference type="ARBA" id="ARBA00022676"/>
    </source>
</evidence>
<dbReference type="PANTHER" id="PTHR43179">
    <property type="entry name" value="RHAMNOSYLTRANSFERASE WBBL"/>
    <property type="match status" value="1"/>
</dbReference>
<feature type="domain" description="Glycosyltransferase 2-like" evidence="4">
    <location>
        <begin position="8"/>
        <end position="140"/>
    </location>
</feature>
<dbReference type="Proteomes" id="UP000823771">
    <property type="component" value="Unassembled WGS sequence"/>
</dbReference>
<accession>A0A9D9IRL6</accession>